<accession>A0ABM7SEJ3</accession>
<reference evidence="1 2" key="1">
    <citation type="submission" date="2021-07" db="EMBL/GenBank/DDBJ databases">
        <title>Novel Helicobacter sp. Isolated from a cat.</title>
        <authorList>
            <person name="Rimbara E."/>
            <person name="Suzuki M."/>
        </authorList>
    </citation>
    <scope>NUCLEOTIDE SEQUENCE [LARGE SCALE GENOMIC DNA]</scope>
    <source>
        <strain evidence="2">NHP19-012</strain>
    </source>
</reference>
<evidence type="ECO:0008006" key="3">
    <source>
        <dbReference type="Google" id="ProtNLM"/>
    </source>
</evidence>
<dbReference type="RefSeq" id="WP_221271055.1">
    <property type="nucleotide sequence ID" value="NZ_AP024819.1"/>
</dbReference>
<evidence type="ECO:0000313" key="1">
    <source>
        <dbReference type="EMBL" id="BCZ19193.1"/>
    </source>
</evidence>
<sequence>MPKNLYIIGTMNTADRSIALLDTALRRRFTFEEVMPEPESLKDRHIKDKDEDTGIDLSRLLKAMNKRIEFLLDREHTIGHAYFSELETLKDLQDCFKNKIIPLLQEYFYDDYAKIKAVLNDNGMLVSETMQDASEEDEDLRDTSLKNSLKNLVDPNKKIYRITNDKCDEWEVNCFKKIYNDKAWDKNRKEK</sequence>
<gene>
    <name evidence="1" type="ORF">NHP190012_08350</name>
</gene>
<name>A0ABM7SEJ3_9HELI</name>
<dbReference type="Proteomes" id="UP000826146">
    <property type="component" value="Chromosome"/>
</dbReference>
<organism evidence="1 2">
    <name type="scientific">Helicobacter gastrofelis</name>
    <dbReference type="NCBI Taxonomy" id="2849642"/>
    <lineage>
        <taxon>Bacteria</taxon>
        <taxon>Pseudomonadati</taxon>
        <taxon>Campylobacterota</taxon>
        <taxon>Epsilonproteobacteria</taxon>
        <taxon>Campylobacterales</taxon>
        <taxon>Helicobacteraceae</taxon>
        <taxon>Helicobacter</taxon>
    </lineage>
</organism>
<dbReference type="EMBL" id="AP024819">
    <property type="protein sequence ID" value="BCZ19193.1"/>
    <property type="molecule type" value="Genomic_DNA"/>
</dbReference>
<keyword evidence="2" id="KW-1185">Reference proteome</keyword>
<protein>
    <recommendedName>
        <fullName evidence="3">ATPase dynein-related AAA domain-containing protein</fullName>
    </recommendedName>
</protein>
<dbReference type="PANTHER" id="PTHR37291">
    <property type="entry name" value="5-METHYLCYTOSINE-SPECIFIC RESTRICTION ENZYME B"/>
    <property type="match status" value="1"/>
</dbReference>
<dbReference type="InterPro" id="IPR052934">
    <property type="entry name" value="Methyl-DNA_Rec/Restrict_Enz"/>
</dbReference>
<evidence type="ECO:0000313" key="2">
    <source>
        <dbReference type="Proteomes" id="UP000826146"/>
    </source>
</evidence>
<dbReference type="PANTHER" id="PTHR37291:SF1">
    <property type="entry name" value="TYPE IV METHYL-DIRECTED RESTRICTION ENZYME ECOKMCRB SUBUNIT"/>
    <property type="match status" value="1"/>
</dbReference>
<proteinExistence type="predicted"/>